<evidence type="ECO:0000313" key="2">
    <source>
        <dbReference type="Proteomes" id="UP000188181"/>
    </source>
</evidence>
<dbReference type="SUPFAM" id="SSF53187">
    <property type="entry name" value="Zn-dependent exopeptidases"/>
    <property type="match status" value="1"/>
</dbReference>
<dbReference type="AlphaFoldDB" id="A0A1Q2MAL4"/>
<dbReference type="KEGG" id="pbas:SMSP2_00029"/>
<dbReference type="EMBL" id="CP019646">
    <property type="protein sequence ID" value="AQQ69699.1"/>
    <property type="molecule type" value="Genomic_DNA"/>
</dbReference>
<dbReference type="Pfam" id="PF05013">
    <property type="entry name" value="FGase"/>
    <property type="match status" value="1"/>
</dbReference>
<keyword evidence="1" id="KW-0378">Hydrolase</keyword>
<sequence>MFLWQFELSAGNLCCMEYDICKIERGGGPVVAAAIHDGHFVSPQAVSTIAISEDERLREEDPYTGIFARICRNRIIANYSRFEVDLNRPREKAVYIKPEDAWGLKVWKDDVNQDIISSSLEKYDLFYRRAHKFFKEIEAGYGRFVVLDIHSYCHRRDGSGVDPAPQRDNPDINLGTGNMNRALWSNIIERFIRDASSQRAGGRPLDVRENIRFKGGYFSKWIHETFPQTGCCLAIEIKKIFMDEWSGQLYPEIFEDIKNALHITSRGICRELSVSKE</sequence>
<accession>A0A1Q2MAL4</accession>
<dbReference type="Proteomes" id="UP000188181">
    <property type="component" value="Chromosome"/>
</dbReference>
<dbReference type="InterPro" id="IPR007709">
    <property type="entry name" value="N-FG_amidohydro"/>
</dbReference>
<protein>
    <submittedName>
        <fullName evidence="1">N-formylglutamate amidohydrolase</fullName>
    </submittedName>
</protein>
<proteinExistence type="predicted"/>
<evidence type="ECO:0000313" key="1">
    <source>
        <dbReference type="EMBL" id="AQQ69699.1"/>
    </source>
</evidence>
<gene>
    <name evidence="1" type="ORF">SMSP2_00029</name>
</gene>
<organism evidence="1 2">
    <name type="scientific">Limihaloglobus sulfuriphilus</name>
    <dbReference type="NCBI Taxonomy" id="1851148"/>
    <lineage>
        <taxon>Bacteria</taxon>
        <taxon>Pseudomonadati</taxon>
        <taxon>Planctomycetota</taxon>
        <taxon>Phycisphaerae</taxon>
        <taxon>Sedimentisphaerales</taxon>
        <taxon>Sedimentisphaeraceae</taxon>
        <taxon>Limihaloglobus</taxon>
    </lineage>
</organism>
<reference evidence="2" key="1">
    <citation type="submission" date="2017-02" db="EMBL/GenBank/DDBJ databases">
        <title>Comparative genomics and description of representatives of a novel lineage of planctomycetes thriving in anoxic sediments.</title>
        <authorList>
            <person name="Spring S."/>
            <person name="Bunk B."/>
            <person name="Sproer C."/>
        </authorList>
    </citation>
    <scope>NUCLEOTIDE SEQUENCE [LARGE SCALE GENOMIC DNA]</scope>
    <source>
        <strain evidence="2">SM-Chi-D1</strain>
    </source>
</reference>
<dbReference type="Gene3D" id="3.40.630.40">
    <property type="entry name" value="Zn-dependent exopeptidases"/>
    <property type="match status" value="1"/>
</dbReference>
<dbReference type="STRING" id="1851148.SMSP2_00029"/>
<keyword evidence="2" id="KW-1185">Reference proteome</keyword>
<name>A0A1Q2MAL4_9BACT</name>
<dbReference type="GO" id="GO:0016787">
    <property type="term" value="F:hydrolase activity"/>
    <property type="evidence" value="ECO:0007669"/>
    <property type="project" value="UniProtKB-KW"/>
</dbReference>